<accession>A0A4C1T7N5</accession>
<proteinExistence type="predicted"/>
<sequence length="102" mass="11227">MMPFCIGERRPGARRRRRRRPEGLAINTKDKAAVYWMCSHLEKGSLTAPCSRRRCVVAAGGRNSNTRLPVRASAPDGVTTTVTMTVSSLQSPTGLVERLNTK</sequence>
<evidence type="ECO:0000313" key="3">
    <source>
        <dbReference type="Proteomes" id="UP000299102"/>
    </source>
</evidence>
<keyword evidence="3" id="KW-1185">Reference proteome</keyword>
<dbReference type="EMBL" id="BGZK01000041">
    <property type="protein sequence ID" value="GBP10513.1"/>
    <property type="molecule type" value="Genomic_DNA"/>
</dbReference>
<comment type="caution">
    <text evidence="2">The sequence shown here is derived from an EMBL/GenBank/DDBJ whole genome shotgun (WGS) entry which is preliminary data.</text>
</comment>
<evidence type="ECO:0000313" key="2">
    <source>
        <dbReference type="EMBL" id="GBP10513.1"/>
    </source>
</evidence>
<organism evidence="2 3">
    <name type="scientific">Eumeta variegata</name>
    <name type="common">Bagworm moth</name>
    <name type="synonym">Eumeta japonica</name>
    <dbReference type="NCBI Taxonomy" id="151549"/>
    <lineage>
        <taxon>Eukaryota</taxon>
        <taxon>Metazoa</taxon>
        <taxon>Ecdysozoa</taxon>
        <taxon>Arthropoda</taxon>
        <taxon>Hexapoda</taxon>
        <taxon>Insecta</taxon>
        <taxon>Pterygota</taxon>
        <taxon>Neoptera</taxon>
        <taxon>Endopterygota</taxon>
        <taxon>Lepidoptera</taxon>
        <taxon>Glossata</taxon>
        <taxon>Ditrysia</taxon>
        <taxon>Tineoidea</taxon>
        <taxon>Psychidae</taxon>
        <taxon>Oiketicinae</taxon>
        <taxon>Eumeta</taxon>
    </lineage>
</organism>
<name>A0A4C1T7N5_EUMVA</name>
<gene>
    <name evidence="2" type="ORF">EVAR_76364_1</name>
</gene>
<dbReference type="AlphaFoldDB" id="A0A4C1T7N5"/>
<dbReference type="Proteomes" id="UP000299102">
    <property type="component" value="Unassembled WGS sequence"/>
</dbReference>
<reference evidence="2 3" key="1">
    <citation type="journal article" date="2019" name="Commun. Biol.">
        <title>The bagworm genome reveals a unique fibroin gene that provides high tensile strength.</title>
        <authorList>
            <person name="Kono N."/>
            <person name="Nakamura H."/>
            <person name="Ohtoshi R."/>
            <person name="Tomita M."/>
            <person name="Numata K."/>
            <person name="Arakawa K."/>
        </authorList>
    </citation>
    <scope>NUCLEOTIDE SEQUENCE [LARGE SCALE GENOMIC DNA]</scope>
</reference>
<protein>
    <submittedName>
        <fullName evidence="2">Uncharacterized protein</fullName>
    </submittedName>
</protein>
<evidence type="ECO:0000256" key="1">
    <source>
        <dbReference type="SAM" id="MobiDB-lite"/>
    </source>
</evidence>
<feature type="region of interest" description="Disordered" evidence="1">
    <location>
        <begin position="1"/>
        <end position="23"/>
    </location>
</feature>